<evidence type="ECO:0000313" key="3">
    <source>
        <dbReference type="EnsemblMetazoa" id="GBRI038304-PA"/>
    </source>
</evidence>
<evidence type="ECO:0000313" key="4">
    <source>
        <dbReference type="Proteomes" id="UP000091820"/>
    </source>
</evidence>
<reference evidence="3" key="2">
    <citation type="submission" date="2020-05" db="UniProtKB">
        <authorList>
            <consortium name="EnsemblMetazoa"/>
        </authorList>
    </citation>
    <scope>IDENTIFICATION</scope>
    <source>
        <strain evidence="3">IAEA</strain>
    </source>
</reference>
<proteinExistence type="predicted"/>
<dbReference type="Proteomes" id="UP000091820">
    <property type="component" value="Unassembled WGS sequence"/>
</dbReference>
<sequence>MAIGADENDLKKVKNRLLLQHKESSLEFRSFNNKNLHKARESNKEPNWCDIKSLEEKTNETKNNPIRTYSLFDIFVKIKVWYMITGSTSLQIFIILRVVFNSVHHSYSMQRNKCSFYTTFFNPIGKHPAVVQKKLHKVEASLSSQSSSSSSSLSSSSPSSSSCLIE</sequence>
<evidence type="ECO:0000256" key="1">
    <source>
        <dbReference type="SAM" id="MobiDB-lite"/>
    </source>
</evidence>
<dbReference type="EnsemblMetazoa" id="GBRI038304-RA">
    <property type="protein sequence ID" value="GBRI038304-PA"/>
    <property type="gene ID" value="GBRI038304"/>
</dbReference>
<organism evidence="3 4">
    <name type="scientific">Glossina brevipalpis</name>
    <dbReference type="NCBI Taxonomy" id="37001"/>
    <lineage>
        <taxon>Eukaryota</taxon>
        <taxon>Metazoa</taxon>
        <taxon>Ecdysozoa</taxon>
        <taxon>Arthropoda</taxon>
        <taxon>Hexapoda</taxon>
        <taxon>Insecta</taxon>
        <taxon>Pterygota</taxon>
        <taxon>Neoptera</taxon>
        <taxon>Endopterygota</taxon>
        <taxon>Diptera</taxon>
        <taxon>Brachycera</taxon>
        <taxon>Muscomorpha</taxon>
        <taxon>Hippoboscoidea</taxon>
        <taxon>Glossinidae</taxon>
        <taxon>Glossina</taxon>
    </lineage>
</organism>
<reference evidence="4" key="1">
    <citation type="submission" date="2014-03" db="EMBL/GenBank/DDBJ databases">
        <authorList>
            <person name="Aksoy S."/>
            <person name="Warren W."/>
            <person name="Wilson R.K."/>
        </authorList>
    </citation>
    <scope>NUCLEOTIDE SEQUENCE [LARGE SCALE GENOMIC DNA]</scope>
    <source>
        <strain evidence="4">IAEA</strain>
    </source>
</reference>
<dbReference type="VEuPathDB" id="VectorBase:GBRI038304"/>
<protein>
    <submittedName>
        <fullName evidence="3">Uncharacterized protein</fullName>
    </submittedName>
</protein>
<keyword evidence="2" id="KW-0472">Membrane</keyword>
<accession>A0A1A9WZD0</accession>
<evidence type="ECO:0000256" key="2">
    <source>
        <dbReference type="SAM" id="Phobius"/>
    </source>
</evidence>
<keyword evidence="4" id="KW-1185">Reference proteome</keyword>
<dbReference type="AlphaFoldDB" id="A0A1A9WZD0"/>
<feature type="region of interest" description="Disordered" evidence="1">
    <location>
        <begin position="143"/>
        <end position="166"/>
    </location>
</feature>
<name>A0A1A9WZD0_9MUSC</name>
<keyword evidence="2" id="KW-0812">Transmembrane</keyword>
<feature type="transmembrane region" description="Helical" evidence="2">
    <location>
        <begin position="80"/>
        <end position="100"/>
    </location>
</feature>
<keyword evidence="2" id="KW-1133">Transmembrane helix</keyword>